<feature type="compositionally biased region" description="Basic and acidic residues" evidence="1">
    <location>
        <begin position="387"/>
        <end position="401"/>
    </location>
</feature>
<keyword evidence="2" id="KW-0732">Signal</keyword>
<evidence type="ECO:0000259" key="3">
    <source>
        <dbReference type="PROSITE" id="PS51782"/>
    </source>
</evidence>
<evidence type="ECO:0000256" key="2">
    <source>
        <dbReference type="SAM" id="SignalP"/>
    </source>
</evidence>
<dbReference type="Pfam" id="PF01476">
    <property type="entry name" value="LysM"/>
    <property type="match status" value="1"/>
</dbReference>
<dbReference type="InterPro" id="IPR036779">
    <property type="entry name" value="LysM_dom_sf"/>
</dbReference>
<dbReference type="InterPro" id="IPR023346">
    <property type="entry name" value="Lysozyme-like_dom_sf"/>
</dbReference>
<dbReference type="CDD" id="cd16894">
    <property type="entry name" value="MltD-like"/>
    <property type="match status" value="1"/>
</dbReference>
<dbReference type="CDD" id="cd00118">
    <property type="entry name" value="LysM"/>
    <property type="match status" value="1"/>
</dbReference>
<dbReference type="InterPro" id="IPR008258">
    <property type="entry name" value="Transglycosylase_SLT_dom_1"/>
</dbReference>
<feature type="domain" description="LysM" evidence="3">
    <location>
        <begin position="404"/>
        <end position="447"/>
    </location>
</feature>
<dbReference type="InterPro" id="IPR018392">
    <property type="entry name" value="LysM"/>
</dbReference>
<comment type="caution">
    <text evidence="4">The sequence shown here is derived from an EMBL/GenBank/DDBJ whole genome shotgun (WGS) entry which is preliminary data.</text>
</comment>
<organism evidence="4 5">
    <name type="scientific">Dokdonella ginsengisoli</name>
    <dbReference type="NCBI Taxonomy" id="363846"/>
    <lineage>
        <taxon>Bacteria</taxon>
        <taxon>Pseudomonadati</taxon>
        <taxon>Pseudomonadota</taxon>
        <taxon>Gammaproteobacteria</taxon>
        <taxon>Lysobacterales</taxon>
        <taxon>Rhodanobacteraceae</taxon>
        <taxon>Dokdonella</taxon>
    </lineage>
</organism>
<sequence length="452" mass="49666">MSRRTVARLRTGLLGAGVAVLAACSAPVLRPPVPAPPPSPAPPPPRVADVPIRAPSLDGATAAPESPWARLRSRFAMQACDYRPGVQRWARSYARGSRAFTASWERAMPVLLLVVDEIEKRDLPGEFAMLPYVESGYQPVAPRGDRPAGMWQLMPDTARGSGLAVDKDYDGRLDPLASTRVALDLIERYRKEFADWRLANMAFNSGEFRVKKLLGERDPRTLSAEELGKVAFNPITHEHLDRLLALACIVEDPQRFGIELPEPSTDDRLQSVDLKAGMDLRLAARLSGVEIDDLRRWNAGYRRNRMSADAKPRLLLPATHADRFLAAADSVPVAYWSDWCEQPAARSGGLGSWAAQIGVPVAVLALANSIDENSTVTHSTRLLLPGREPEPLADTRSEPARRPRTHVIASGDTLSAIARRYGLSLKDLRRWNPRAHGTLHLGDRLRLGPTAD</sequence>
<protein>
    <submittedName>
        <fullName evidence="4">Transglycosylase SLT domain-containing protein</fullName>
    </submittedName>
</protein>
<dbReference type="SMART" id="SM00257">
    <property type="entry name" value="LysM"/>
    <property type="match status" value="1"/>
</dbReference>
<proteinExistence type="predicted"/>
<keyword evidence="5" id="KW-1185">Reference proteome</keyword>
<dbReference type="RefSeq" id="WP_380021997.1">
    <property type="nucleotide sequence ID" value="NZ_JBHSHD010000010.1"/>
</dbReference>
<accession>A0ABV9QXC1</accession>
<dbReference type="Gene3D" id="3.10.350.10">
    <property type="entry name" value="LysM domain"/>
    <property type="match status" value="1"/>
</dbReference>
<feature type="chain" id="PRO_5046517332" evidence="2">
    <location>
        <begin position="23"/>
        <end position="452"/>
    </location>
</feature>
<dbReference type="EMBL" id="JBHSHD010000010">
    <property type="protein sequence ID" value="MFC4821726.1"/>
    <property type="molecule type" value="Genomic_DNA"/>
</dbReference>
<dbReference type="SUPFAM" id="SSF53955">
    <property type="entry name" value="Lysozyme-like"/>
    <property type="match status" value="1"/>
</dbReference>
<dbReference type="PROSITE" id="PS51782">
    <property type="entry name" value="LYSM"/>
    <property type="match status" value="1"/>
</dbReference>
<dbReference type="Proteomes" id="UP001595886">
    <property type="component" value="Unassembled WGS sequence"/>
</dbReference>
<name>A0ABV9QXC1_9GAMM</name>
<feature type="region of interest" description="Disordered" evidence="1">
    <location>
        <begin position="385"/>
        <end position="405"/>
    </location>
</feature>
<dbReference type="Pfam" id="PF01464">
    <property type="entry name" value="SLT"/>
    <property type="match status" value="1"/>
</dbReference>
<evidence type="ECO:0000313" key="4">
    <source>
        <dbReference type="EMBL" id="MFC4821726.1"/>
    </source>
</evidence>
<dbReference type="Gene3D" id="1.10.530.10">
    <property type="match status" value="1"/>
</dbReference>
<evidence type="ECO:0000313" key="5">
    <source>
        <dbReference type="Proteomes" id="UP001595886"/>
    </source>
</evidence>
<dbReference type="SUPFAM" id="SSF54106">
    <property type="entry name" value="LysM domain"/>
    <property type="match status" value="1"/>
</dbReference>
<gene>
    <name evidence="4" type="ORF">ACFO6Q_15470</name>
</gene>
<feature type="signal peptide" evidence="2">
    <location>
        <begin position="1"/>
        <end position="22"/>
    </location>
</feature>
<evidence type="ECO:0000256" key="1">
    <source>
        <dbReference type="SAM" id="MobiDB-lite"/>
    </source>
</evidence>
<dbReference type="PROSITE" id="PS51257">
    <property type="entry name" value="PROKAR_LIPOPROTEIN"/>
    <property type="match status" value="1"/>
</dbReference>
<reference evidence="5" key="1">
    <citation type="journal article" date="2019" name="Int. J. Syst. Evol. Microbiol.">
        <title>The Global Catalogue of Microorganisms (GCM) 10K type strain sequencing project: providing services to taxonomists for standard genome sequencing and annotation.</title>
        <authorList>
            <consortium name="The Broad Institute Genomics Platform"/>
            <consortium name="The Broad Institute Genome Sequencing Center for Infectious Disease"/>
            <person name="Wu L."/>
            <person name="Ma J."/>
        </authorList>
    </citation>
    <scope>NUCLEOTIDE SEQUENCE [LARGE SCALE GENOMIC DNA]</scope>
    <source>
        <strain evidence="5">CCUG 30340</strain>
    </source>
</reference>